<keyword evidence="1" id="KW-0472">Membrane</keyword>
<name>K6XEM5_9ALTE</name>
<evidence type="ECO:0000313" key="2">
    <source>
        <dbReference type="EMBL" id="GAC19094.1"/>
    </source>
</evidence>
<dbReference type="STRING" id="493475.GARC_2127"/>
<reference evidence="2 3" key="1">
    <citation type="journal article" date="2017" name="Antonie Van Leeuwenhoek">
        <title>Rhizobium rhizosphaerae sp. nov., a novel species isolated from rice rhizosphere.</title>
        <authorList>
            <person name="Zhao J.J."/>
            <person name="Zhang J."/>
            <person name="Zhang R.J."/>
            <person name="Zhang C.W."/>
            <person name="Yin H.Q."/>
            <person name="Zhang X.X."/>
        </authorList>
    </citation>
    <scope>NUCLEOTIDE SEQUENCE [LARGE SCALE GENOMIC DNA]</scope>
    <source>
        <strain evidence="2 3">BSs20135</strain>
    </source>
</reference>
<keyword evidence="1" id="KW-0812">Transmembrane</keyword>
<keyword evidence="3" id="KW-1185">Reference proteome</keyword>
<keyword evidence="1" id="KW-1133">Transmembrane helix</keyword>
<proteinExistence type="predicted"/>
<organism evidence="2 3">
    <name type="scientific">Paraglaciecola arctica BSs20135</name>
    <dbReference type="NCBI Taxonomy" id="493475"/>
    <lineage>
        <taxon>Bacteria</taxon>
        <taxon>Pseudomonadati</taxon>
        <taxon>Pseudomonadota</taxon>
        <taxon>Gammaproteobacteria</taxon>
        <taxon>Alteromonadales</taxon>
        <taxon>Alteromonadaceae</taxon>
        <taxon>Paraglaciecola</taxon>
    </lineage>
</organism>
<sequence length="41" mass="4916">MKSAKKTKISWWQTDCVKCKRIRALIIWAILSCIIYLWFLG</sequence>
<evidence type="ECO:0000256" key="1">
    <source>
        <dbReference type="SAM" id="Phobius"/>
    </source>
</evidence>
<protein>
    <submittedName>
        <fullName evidence="2">Uncharacterized protein</fullName>
    </submittedName>
</protein>
<accession>K6XEM5</accession>
<comment type="caution">
    <text evidence="2">The sequence shown here is derived from an EMBL/GenBank/DDBJ whole genome shotgun (WGS) entry which is preliminary data.</text>
</comment>
<dbReference type="Proteomes" id="UP000006327">
    <property type="component" value="Unassembled WGS sequence"/>
</dbReference>
<dbReference type="EMBL" id="BAEO01000027">
    <property type="protein sequence ID" value="GAC19094.1"/>
    <property type="molecule type" value="Genomic_DNA"/>
</dbReference>
<evidence type="ECO:0000313" key="3">
    <source>
        <dbReference type="Proteomes" id="UP000006327"/>
    </source>
</evidence>
<dbReference type="AlphaFoldDB" id="K6XEM5"/>
<feature type="transmembrane region" description="Helical" evidence="1">
    <location>
        <begin position="21"/>
        <end position="39"/>
    </location>
</feature>
<gene>
    <name evidence="2" type="ORF">GARC_2127</name>
</gene>